<comment type="caution">
    <text evidence="6">The sequence shown here is derived from an EMBL/GenBank/DDBJ whole genome shotgun (WGS) entry which is preliminary data.</text>
</comment>
<reference evidence="7" key="1">
    <citation type="journal article" date="2016" name="Genome Announc.">
        <title>Genome sequences of three species of Hanseniaspora isolated from spontaneous wine fermentations.</title>
        <authorList>
            <person name="Sternes P.R."/>
            <person name="Lee D."/>
            <person name="Kutyna D.R."/>
            <person name="Borneman A.R."/>
        </authorList>
    </citation>
    <scope>NUCLEOTIDE SEQUENCE [LARGE SCALE GENOMIC DNA]</scope>
    <source>
        <strain evidence="7">AWRI3579</strain>
    </source>
</reference>
<feature type="domain" description="Polysaccharide biosynthesis" evidence="5">
    <location>
        <begin position="17"/>
        <end position="145"/>
    </location>
</feature>
<evidence type="ECO:0000313" key="7">
    <source>
        <dbReference type="Proteomes" id="UP000095728"/>
    </source>
</evidence>
<dbReference type="Pfam" id="PF04669">
    <property type="entry name" value="PBDC1"/>
    <property type="match status" value="1"/>
</dbReference>
<keyword evidence="7" id="KW-1185">Reference proteome</keyword>
<sequence length="148" mass="17521">MSATKFDAENADNLEDIERQFAVVAVEQAETYWNLLSSIPGSKLKLTKFDDEIYNSFIVLFPEYQDVERIKKFTEDELKTKEAKEKWRNWTKLFEEKVADFNFGTLLRTDSSAEYGQDSTIFSFRLQFYAFEIARNRHGLNDWICQKK</sequence>
<dbReference type="GO" id="GO:0005737">
    <property type="term" value="C:cytoplasm"/>
    <property type="evidence" value="ECO:0007669"/>
    <property type="project" value="UniProtKB-SubCell"/>
</dbReference>
<dbReference type="Gene3D" id="1.10.3560.10">
    <property type="entry name" value="yst0336 like domain"/>
    <property type="match status" value="1"/>
</dbReference>
<dbReference type="PANTHER" id="PTHR13410:SF9">
    <property type="entry name" value="PROTEIN PBDC1"/>
    <property type="match status" value="1"/>
</dbReference>
<proteinExistence type="inferred from homology"/>
<comment type="similarity">
    <text evidence="3">Belongs to the PBDC1 family.</text>
</comment>
<dbReference type="STRING" id="56408.A0A1E5RFB6"/>
<dbReference type="PANTHER" id="PTHR13410">
    <property type="entry name" value="PROTEIN PBDC1"/>
    <property type="match status" value="1"/>
</dbReference>
<dbReference type="EMBL" id="LPNM01000007">
    <property type="protein sequence ID" value="OEJ85585.1"/>
    <property type="molecule type" value="Genomic_DNA"/>
</dbReference>
<dbReference type="InterPro" id="IPR008476">
    <property type="entry name" value="PBDC1_metazoa/fungi"/>
</dbReference>
<dbReference type="FunFam" id="1.10.3560.10:FF:000001">
    <property type="entry name" value="Protein PBDC1 homolog"/>
    <property type="match status" value="1"/>
</dbReference>
<evidence type="ECO:0000256" key="2">
    <source>
        <dbReference type="ARBA" id="ARBA00022490"/>
    </source>
</evidence>
<dbReference type="Proteomes" id="UP000095728">
    <property type="component" value="Unassembled WGS sequence"/>
</dbReference>
<evidence type="ECO:0000259" key="5">
    <source>
        <dbReference type="Pfam" id="PF04669"/>
    </source>
</evidence>
<gene>
    <name evidence="6" type="ORF">AWRI3579_g1866</name>
</gene>
<name>A0A1E5RFB6_9ASCO</name>
<evidence type="ECO:0000313" key="6">
    <source>
        <dbReference type="EMBL" id="OEJ85585.1"/>
    </source>
</evidence>
<evidence type="ECO:0000256" key="1">
    <source>
        <dbReference type="ARBA" id="ARBA00004496"/>
    </source>
</evidence>
<accession>A0A1E5RFB6</accession>
<dbReference type="InParanoid" id="A0A1E5RFB6"/>
<evidence type="ECO:0000256" key="3">
    <source>
        <dbReference type="ARBA" id="ARBA00061201"/>
    </source>
</evidence>
<protein>
    <recommendedName>
        <fullName evidence="4">Protein PBDC1 homolog</fullName>
    </recommendedName>
</protein>
<comment type="subcellular location">
    <subcellularLocation>
        <location evidence="1">Cytoplasm</location>
    </subcellularLocation>
</comment>
<evidence type="ECO:0000256" key="4">
    <source>
        <dbReference type="ARBA" id="ARBA00069779"/>
    </source>
</evidence>
<dbReference type="AlphaFoldDB" id="A0A1E5RFB6"/>
<dbReference type="OrthoDB" id="10248897at2759"/>
<dbReference type="InterPro" id="IPR021148">
    <property type="entry name" value="Polysacc_synth_dom"/>
</dbReference>
<keyword evidence="2" id="KW-0963">Cytoplasm</keyword>
<dbReference type="FunCoup" id="A0A1E5RFB6">
    <property type="interactions" value="643"/>
</dbReference>
<dbReference type="InterPro" id="IPR023139">
    <property type="entry name" value="PBDC1-like_dom_sf"/>
</dbReference>
<organism evidence="6 7">
    <name type="scientific">Hanseniaspora osmophila</name>
    <dbReference type="NCBI Taxonomy" id="56408"/>
    <lineage>
        <taxon>Eukaryota</taxon>
        <taxon>Fungi</taxon>
        <taxon>Dikarya</taxon>
        <taxon>Ascomycota</taxon>
        <taxon>Saccharomycotina</taxon>
        <taxon>Saccharomycetes</taxon>
        <taxon>Saccharomycodales</taxon>
        <taxon>Saccharomycodaceae</taxon>
        <taxon>Hanseniaspora</taxon>
    </lineage>
</organism>